<reference evidence="20" key="1">
    <citation type="submission" date="2021-11" db="EMBL/GenBank/DDBJ databases">
        <authorList>
            <person name="Herlambang A."/>
            <person name="Guo Y."/>
            <person name="Takashima Y."/>
            <person name="Nishizawa T."/>
        </authorList>
    </citation>
    <scope>NUCLEOTIDE SEQUENCE</scope>
    <source>
        <strain evidence="20">E1425</strain>
    </source>
</reference>
<keyword evidence="7" id="KW-0999">Mitochondrion inner membrane</keyword>
<comment type="subcellular location">
    <subcellularLocation>
        <location evidence="1">Mitochondrion inner membrane</location>
    </subcellularLocation>
    <subcellularLocation>
        <location evidence="2">Mitochondrion intermembrane space</location>
    </subcellularLocation>
</comment>
<dbReference type="GO" id="GO:0005886">
    <property type="term" value="C:plasma membrane"/>
    <property type="evidence" value="ECO:0007669"/>
    <property type="project" value="TreeGrafter"/>
</dbReference>
<comment type="caution">
    <text evidence="20">The sequence shown here is derived from an EMBL/GenBank/DDBJ whole genome shotgun (WGS) entry which is preliminary data.</text>
</comment>
<dbReference type="Pfam" id="PF24550">
    <property type="entry name" value="LIS_MGM1"/>
    <property type="match status" value="2"/>
</dbReference>
<organism evidence="20 21">
    <name type="scientific">Entomortierella parvispora</name>
    <dbReference type="NCBI Taxonomy" id="205924"/>
    <lineage>
        <taxon>Eukaryota</taxon>
        <taxon>Fungi</taxon>
        <taxon>Fungi incertae sedis</taxon>
        <taxon>Mucoromycota</taxon>
        <taxon>Mortierellomycotina</taxon>
        <taxon>Mortierellomycetes</taxon>
        <taxon>Mortierellales</taxon>
        <taxon>Mortierellaceae</taxon>
        <taxon>Entomortierella</taxon>
    </lineage>
</organism>
<keyword evidence="9" id="KW-0460">Magnesium</keyword>
<comment type="similarity">
    <text evidence="17">Belongs to the TRAFAC class dynamin-like GTPase superfamily. Dynamin/Fzo/YdjA family.</text>
</comment>
<keyword evidence="13 17" id="KW-0342">GTP-binding</keyword>
<gene>
    <name evidence="20" type="ORF">EMPS_08585</name>
</gene>
<evidence type="ECO:0000256" key="6">
    <source>
        <dbReference type="ARBA" id="ARBA00022741"/>
    </source>
</evidence>
<dbReference type="PROSITE" id="PS00410">
    <property type="entry name" value="G_DYNAMIN_1"/>
    <property type="match status" value="1"/>
</dbReference>
<dbReference type="AlphaFoldDB" id="A0A9P3LZ82"/>
<keyword evidence="21" id="KW-1185">Reference proteome</keyword>
<dbReference type="FunFam" id="3.40.50.300:FF:000741">
    <property type="entry name" value="Putative mitochondrial dynamin GTPase"/>
    <property type="match status" value="1"/>
</dbReference>
<dbReference type="InterPro" id="IPR045063">
    <property type="entry name" value="Dynamin_N"/>
</dbReference>
<evidence type="ECO:0000256" key="4">
    <source>
        <dbReference type="ARBA" id="ARBA00022692"/>
    </source>
</evidence>
<dbReference type="SMART" id="SM00053">
    <property type="entry name" value="DYNc"/>
    <property type="match status" value="1"/>
</dbReference>
<proteinExistence type="inferred from homology"/>
<dbReference type="InterPro" id="IPR000375">
    <property type="entry name" value="Dynamin_stalk"/>
</dbReference>
<dbReference type="PRINTS" id="PR00195">
    <property type="entry name" value="DYNAMIN"/>
</dbReference>
<dbReference type="GO" id="GO:0031623">
    <property type="term" value="P:receptor internalization"/>
    <property type="evidence" value="ECO:0007669"/>
    <property type="project" value="TreeGrafter"/>
</dbReference>
<dbReference type="PANTHER" id="PTHR11566:SF212">
    <property type="entry name" value="DYNAMIN"/>
    <property type="match status" value="1"/>
</dbReference>
<dbReference type="Proteomes" id="UP000827284">
    <property type="component" value="Unassembled WGS sequence"/>
</dbReference>
<keyword evidence="8" id="KW-0378">Hydrolase</keyword>
<dbReference type="GO" id="GO:0008017">
    <property type="term" value="F:microtubule binding"/>
    <property type="evidence" value="ECO:0007669"/>
    <property type="project" value="TreeGrafter"/>
</dbReference>
<evidence type="ECO:0000313" key="21">
    <source>
        <dbReference type="Proteomes" id="UP000827284"/>
    </source>
</evidence>
<keyword evidence="4" id="KW-0812">Transmembrane</keyword>
<dbReference type="GO" id="GO:0046872">
    <property type="term" value="F:metal ion binding"/>
    <property type="evidence" value="ECO:0007669"/>
    <property type="project" value="UniProtKB-KW"/>
</dbReference>
<dbReference type="GO" id="GO:0005758">
    <property type="term" value="C:mitochondrial intermembrane space"/>
    <property type="evidence" value="ECO:0007669"/>
    <property type="project" value="UniProtKB-SubCell"/>
</dbReference>
<feature type="compositionally biased region" description="Low complexity" evidence="18">
    <location>
        <begin position="271"/>
        <end position="285"/>
    </location>
</feature>
<dbReference type="GO" id="GO:0003924">
    <property type="term" value="F:GTPase activity"/>
    <property type="evidence" value="ECO:0007669"/>
    <property type="project" value="InterPro"/>
</dbReference>
<reference evidence="20" key="2">
    <citation type="journal article" date="2022" name="Microbiol. Resour. Announc.">
        <title>Whole-Genome Sequence of Entomortierella parvispora E1425, a Mucoromycotan Fungus Associated with Burkholderiaceae-Related Endosymbiotic Bacteria.</title>
        <authorList>
            <person name="Herlambang A."/>
            <person name="Guo Y."/>
            <person name="Takashima Y."/>
            <person name="Narisawa K."/>
            <person name="Ohta H."/>
            <person name="Nishizawa T."/>
        </authorList>
    </citation>
    <scope>NUCLEOTIDE SEQUENCE</scope>
    <source>
        <strain evidence="20">E1425</strain>
    </source>
</reference>
<dbReference type="GO" id="GO:0005525">
    <property type="term" value="F:GTP binding"/>
    <property type="evidence" value="ECO:0007669"/>
    <property type="project" value="UniProtKB-KW"/>
</dbReference>
<keyword evidence="14" id="KW-0472">Membrane</keyword>
<evidence type="ECO:0000256" key="1">
    <source>
        <dbReference type="ARBA" id="ARBA00004273"/>
    </source>
</evidence>
<dbReference type="PANTHER" id="PTHR11566">
    <property type="entry name" value="DYNAMIN"/>
    <property type="match status" value="1"/>
</dbReference>
<dbReference type="CDD" id="cd08771">
    <property type="entry name" value="DLP_1"/>
    <property type="match status" value="1"/>
</dbReference>
<dbReference type="GO" id="GO:0005743">
    <property type="term" value="C:mitochondrial inner membrane"/>
    <property type="evidence" value="ECO:0007669"/>
    <property type="project" value="UniProtKB-SubCell"/>
</dbReference>
<evidence type="ECO:0000256" key="2">
    <source>
        <dbReference type="ARBA" id="ARBA00004569"/>
    </source>
</evidence>
<evidence type="ECO:0000256" key="11">
    <source>
        <dbReference type="ARBA" id="ARBA00022989"/>
    </source>
</evidence>
<accession>A0A9P3LZ82</accession>
<feature type="domain" description="Dynamin-type G" evidence="19">
    <location>
        <begin position="328"/>
        <end position="594"/>
    </location>
</feature>
<feature type="region of interest" description="Disordered" evidence="18">
    <location>
        <begin position="839"/>
        <end position="891"/>
    </location>
</feature>
<keyword evidence="10" id="KW-0809">Transit peptide</keyword>
<dbReference type="OrthoDB" id="5061070at2759"/>
<dbReference type="InterPro" id="IPR022812">
    <property type="entry name" value="Dynamin"/>
</dbReference>
<evidence type="ECO:0000256" key="13">
    <source>
        <dbReference type="ARBA" id="ARBA00023134"/>
    </source>
</evidence>
<evidence type="ECO:0000256" key="14">
    <source>
        <dbReference type="ARBA" id="ARBA00023136"/>
    </source>
</evidence>
<evidence type="ECO:0000256" key="3">
    <source>
        <dbReference type="ARBA" id="ARBA00011980"/>
    </source>
</evidence>
<dbReference type="InterPro" id="IPR001401">
    <property type="entry name" value="Dynamin_GTPase"/>
</dbReference>
<evidence type="ECO:0000256" key="8">
    <source>
        <dbReference type="ARBA" id="ARBA00022801"/>
    </source>
</evidence>
<evidence type="ECO:0000256" key="16">
    <source>
        <dbReference type="ARBA" id="ARBA00048040"/>
    </source>
</evidence>
<dbReference type="Pfam" id="PF00350">
    <property type="entry name" value="Dynamin_N"/>
    <property type="match status" value="1"/>
</dbReference>
<name>A0A9P3LZ82_9FUNG</name>
<dbReference type="Pfam" id="PF01031">
    <property type="entry name" value="Dynamin_M"/>
    <property type="match status" value="1"/>
</dbReference>
<keyword evidence="6 17" id="KW-0547">Nucleotide-binding</keyword>
<evidence type="ECO:0000256" key="18">
    <source>
        <dbReference type="SAM" id="MobiDB-lite"/>
    </source>
</evidence>
<evidence type="ECO:0000256" key="9">
    <source>
        <dbReference type="ARBA" id="ARBA00022842"/>
    </source>
</evidence>
<dbReference type="InterPro" id="IPR030381">
    <property type="entry name" value="G_DYNAMIN_dom"/>
</dbReference>
<dbReference type="InterPro" id="IPR056495">
    <property type="entry name" value="LIS_MGM1"/>
</dbReference>
<keyword evidence="11" id="KW-1133">Transmembrane helix</keyword>
<evidence type="ECO:0000259" key="19">
    <source>
        <dbReference type="PROSITE" id="PS51718"/>
    </source>
</evidence>
<keyword evidence="5" id="KW-0479">Metal-binding</keyword>
<dbReference type="InterPro" id="IPR027417">
    <property type="entry name" value="P-loop_NTPase"/>
</dbReference>
<evidence type="ECO:0000313" key="20">
    <source>
        <dbReference type="EMBL" id="GJJ76226.1"/>
    </source>
</evidence>
<keyword evidence="12" id="KW-0496">Mitochondrion</keyword>
<evidence type="ECO:0000256" key="15">
    <source>
        <dbReference type="ARBA" id="ARBA00023157"/>
    </source>
</evidence>
<dbReference type="EMBL" id="BQFW01000012">
    <property type="protein sequence ID" value="GJJ76226.1"/>
    <property type="molecule type" value="Genomic_DNA"/>
</dbReference>
<sequence length="1031" mass="114797">MISRLLAEAPAAAKAAVHARAIYHLGRPTSARLLSTAAILRTPPPASSAMAGHGQRSSARLYQRFYNSTGAGNAPLNTGTSARKQLLSAASGARLVSRAFSTANRPQTAPSPFALPRRRSDLHFYRNRRGTLMVRRGIAATAAPRFVLHALRLPMGALTASLAGLSYAQYKVTELSNKGHDWAMNLADDVKGLVTSVKSTMDQVHLPELSLPEFLVPLFRGATLDDKTALTSEASTVGVETQDGARFIRKSSAGNNNNNNNEEDPNHKQEAAAAAAAAAAAVVAKAKSEEPETPKPSGIPPHDGDFMLLTKKLIEVRNVLKSIDHNDTLKLPSIVVIGSQSSGKSSVLEAIVGHEFLPKGSNMVTRRPIELTLIHTPHSKEEYGEFPSLGLGKVHDFKRVQQTLKDLNMAVPESECVSPKPIELRIYSPNVPDLTLIDLPGYIQITSKNQPISLKEKISELCEKYIQEPNIILAVCAADVDLANSEALRSSRKVDPLGLRTVGVITKMDLVEPDRGVAILRNQDYPLHLGYIGVVCKAPSVASKDNMTQAVMKVEDAYFRSAYQFSQRGVAVGTGTLRRKLMDILEENMGSNLGSIVKAVQKELDETRYQFKVEYNDQKMSAESYVAESVDKLKHRFKDFSKAFGKPQVRQEIRHMLEQRMLDICAQRYWSDPRLSELSQLDSSPTAEEDRLYWDLQLEWASSALTKSGVGRQTTQRVVDILTKTMEHLSEAEPFNHHPEAAETIKVMTHEILSSRSQATADQVENTIKPYKYEVECTDGEWTEGVKRAITLVQTELEMCEDALAKIKTTVGTKKLRKAINYVIASDREEAKRAERREAVAKLREASPQSYLEDRSSESSDSAGDQEHQEDADHELREHHGEDEDELEAAIRPHFNPKLLNKAREALSLRDRALILKYRLSALKSKTCKSSKNKTQCPEAFLAVVAEKLAYTSVMFIQVELMNEFVFQLPRMIDSRLGVKIGQEAMEKFARENPLVGKHLELMDKRIKLEEVWEKLNYLVRRQEEAKARKW</sequence>
<dbReference type="GO" id="GO:0005874">
    <property type="term" value="C:microtubule"/>
    <property type="evidence" value="ECO:0007669"/>
    <property type="project" value="TreeGrafter"/>
</dbReference>
<evidence type="ECO:0000256" key="12">
    <source>
        <dbReference type="ARBA" id="ARBA00023128"/>
    </source>
</evidence>
<comment type="catalytic activity">
    <reaction evidence="16">
        <text>GTP + H2O = GDP + phosphate + H(+)</text>
        <dbReference type="Rhea" id="RHEA:19669"/>
        <dbReference type="ChEBI" id="CHEBI:15377"/>
        <dbReference type="ChEBI" id="CHEBI:15378"/>
        <dbReference type="ChEBI" id="CHEBI:37565"/>
        <dbReference type="ChEBI" id="CHEBI:43474"/>
        <dbReference type="ChEBI" id="CHEBI:58189"/>
        <dbReference type="EC" id="3.6.5.5"/>
    </reaction>
</comment>
<evidence type="ECO:0000256" key="17">
    <source>
        <dbReference type="RuleBase" id="RU003932"/>
    </source>
</evidence>
<evidence type="ECO:0000256" key="5">
    <source>
        <dbReference type="ARBA" id="ARBA00022723"/>
    </source>
</evidence>
<feature type="compositionally biased region" description="Basic and acidic residues" evidence="18">
    <location>
        <begin position="865"/>
        <end position="882"/>
    </location>
</feature>
<evidence type="ECO:0000256" key="7">
    <source>
        <dbReference type="ARBA" id="ARBA00022792"/>
    </source>
</evidence>
<dbReference type="GO" id="GO:0061024">
    <property type="term" value="P:membrane organization"/>
    <property type="evidence" value="ECO:0007669"/>
    <property type="project" value="UniProtKB-ARBA"/>
</dbReference>
<dbReference type="InterPro" id="IPR019762">
    <property type="entry name" value="Dynamin_GTPase_CS"/>
</dbReference>
<dbReference type="EC" id="3.6.5.5" evidence="3"/>
<keyword evidence="15" id="KW-1015">Disulfide bond</keyword>
<evidence type="ECO:0000256" key="10">
    <source>
        <dbReference type="ARBA" id="ARBA00022946"/>
    </source>
</evidence>
<dbReference type="SUPFAM" id="SSF52540">
    <property type="entry name" value="P-loop containing nucleoside triphosphate hydrolases"/>
    <property type="match status" value="1"/>
</dbReference>
<dbReference type="Gene3D" id="3.40.50.300">
    <property type="entry name" value="P-loop containing nucleotide triphosphate hydrolases"/>
    <property type="match status" value="1"/>
</dbReference>
<feature type="region of interest" description="Disordered" evidence="18">
    <location>
        <begin position="241"/>
        <end position="304"/>
    </location>
</feature>
<protein>
    <recommendedName>
        <fullName evidence="3">dynamin GTPase</fullName>
        <ecNumber evidence="3">3.6.5.5</ecNumber>
    </recommendedName>
</protein>
<dbReference type="PROSITE" id="PS51718">
    <property type="entry name" value="G_DYNAMIN_2"/>
    <property type="match status" value="1"/>
</dbReference>